<protein>
    <submittedName>
        <fullName evidence="1">Uncharacterized protein</fullName>
    </submittedName>
</protein>
<dbReference type="Pfam" id="PF13557">
    <property type="entry name" value="Phenol_MetA_deg"/>
    <property type="match status" value="1"/>
</dbReference>
<proteinExistence type="predicted"/>
<accession>A0A1F6U1A2</accession>
<sequence>MAVLLMAAWILPWHVSTSRAESAQVLPKGVSSASATYYHYFDITERYDPNGKVEDIDANYNANLNSTVFPALAPLDPFFPGVGASIGRSVVDFSFIYRWWEFGFNYGVTDRLSVGINVPYNWTENRVEATLDTSTANVGKNPALGIVPLAVPGTVPLTTEDVQSLLGAGLDVNGDGTVDVPGFGYKRFESFKGNGVGDIDLLAKYKFHEDSQWRLAFGAGARLPTGEVDDPDDLTDLGFGDGQTDLLFRFFGDYRLSDKWSLNATLRYDWQLEDHQTLRVPASANLPITANKENVERDLGDVFETELTGAYSFSREWAGSLTYRYTTKGKDKVSGSMGLAYSALEDETDMKSHVGLVGVTYSTIGKFRDGQARVPLLAGLSYRNRFAGENNSTKSEFVSLTLSIFF</sequence>
<dbReference type="Proteomes" id="UP000179037">
    <property type="component" value="Unassembled WGS sequence"/>
</dbReference>
<gene>
    <name evidence="1" type="ORF">A3A87_03225</name>
</gene>
<dbReference type="Gene3D" id="2.40.160.60">
    <property type="entry name" value="Outer membrane protein transport protein (OMPP1/FadL/TodX)"/>
    <property type="match status" value="1"/>
</dbReference>
<organism evidence="1 2">
    <name type="scientific">Candidatus Muproteobacteria bacterium RIFCSPLOWO2_01_FULL_60_18</name>
    <dbReference type="NCBI Taxonomy" id="1817768"/>
    <lineage>
        <taxon>Bacteria</taxon>
        <taxon>Pseudomonadati</taxon>
        <taxon>Pseudomonadota</taxon>
        <taxon>Candidatus Muproteobacteria</taxon>
    </lineage>
</organism>
<dbReference type="EMBL" id="MFTC01000050">
    <property type="protein sequence ID" value="OGI51147.1"/>
    <property type="molecule type" value="Genomic_DNA"/>
</dbReference>
<evidence type="ECO:0000313" key="2">
    <source>
        <dbReference type="Proteomes" id="UP000179037"/>
    </source>
</evidence>
<dbReference type="InterPro" id="IPR025737">
    <property type="entry name" value="FApF"/>
</dbReference>
<name>A0A1F6U1A2_9PROT</name>
<dbReference type="STRING" id="1817768.A3A87_03225"/>
<comment type="caution">
    <text evidence="1">The sequence shown here is derived from an EMBL/GenBank/DDBJ whole genome shotgun (WGS) entry which is preliminary data.</text>
</comment>
<reference evidence="1 2" key="1">
    <citation type="journal article" date="2016" name="Nat. Commun.">
        <title>Thousands of microbial genomes shed light on interconnected biogeochemical processes in an aquifer system.</title>
        <authorList>
            <person name="Anantharaman K."/>
            <person name="Brown C.T."/>
            <person name="Hug L.A."/>
            <person name="Sharon I."/>
            <person name="Castelle C.J."/>
            <person name="Probst A.J."/>
            <person name="Thomas B.C."/>
            <person name="Singh A."/>
            <person name="Wilkins M.J."/>
            <person name="Karaoz U."/>
            <person name="Brodie E.L."/>
            <person name="Williams K.H."/>
            <person name="Hubbard S.S."/>
            <person name="Banfield J.F."/>
        </authorList>
    </citation>
    <scope>NUCLEOTIDE SEQUENCE [LARGE SCALE GENOMIC DNA]</scope>
</reference>
<evidence type="ECO:0000313" key="1">
    <source>
        <dbReference type="EMBL" id="OGI51147.1"/>
    </source>
</evidence>
<dbReference type="AlphaFoldDB" id="A0A1F6U1A2"/>